<dbReference type="GO" id="GO:0016020">
    <property type="term" value="C:membrane"/>
    <property type="evidence" value="ECO:0007669"/>
    <property type="project" value="UniProtKB-SubCell"/>
</dbReference>
<evidence type="ECO:0000256" key="2">
    <source>
        <dbReference type="ARBA" id="ARBA00022692"/>
    </source>
</evidence>
<keyword evidence="7" id="KW-0732">Signal</keyword>
<evidence type="ECO:0000313" key="8">
    <source>
        <dbReference type="EnsemblMetazoa" id="XP_038051606.1"/>
    </source>
</evidence>
<evidence type="ECO:0000256" key="3">
    <source>
        <dbReference type="ARBA" id="ARBA00022989"/>
    </source>
</evidence>
<evidence type="ECO:0000256" key="4">
    <source>
        <dbReference type="ARBA" id="ARBA00023136"/>
    </source>
</evidence>
<dbReference type="OMA" id="ANRPPII"/>
<feature type="region of interest" description="Disordered" evidence="5">
    <location>
        <begin position="549"/>
        <end position="710"/>
    </location>
</feature>
<evidence type="ECO:0000256" key="1">
    <source>
        <dbReference type="ARBA" id="ARBA00004167"/>
    </source>
</evidence>
<evidence type="ECO:0000256" key="7">
    <source>
        <dbReference type="SAM" id="SignalP"/>
    </source>
</evidence>
<feature type="chain" id="PRO_5037455810" evidence="7">
    <location>
        <begin position="30"/>
        <end position="767"/>
    </location>
</feature>
<dbReference type="Proteomes" id="UP000887568">
    <property type="component" value="Unplaced"/>
</dbReference>
<dbReference type="EnsemblMetazoa" id="XM_038195678.1">
    <property type="protein sequence ID" value="XP_038051606.1"/>
    <property type="gene ID" value="LOC119724574"/>
</dbReference>
<dbReference type="GeneID" id="119724574"/>
<evidence type="ECO:0000313" key="9">
    <source>
        <dbReference type="Proteomes" id="UP000887568"/>
    </source>
</evidence>
<dbReference type="InterPro" id="IPR051694">
    <property type="entry name" value="Immunoregulatory_rcpt-like"/>
</dbReference>
<keyword evidence="3 6" id="KW-1133">Transmembrane helix</keyword>
<dbReference type="GO" id="GO:0071944">
    <property type="term" value="C:cell periphery"/>
    <property type="evidence" value="ECO:0007669"/>
    <property type="project" value="UniProtKB-ARBA"/>
</dbReference>
<feature type="signal peptide" evidence="7">
    <location>
        <begin position="1"/>
        <end position="29"/>
    </location>
</feature>
<evidence type="ECO:0000256" key="5">
    <source>
        <dbReference type="SAM" id="MobiDB-lite"/>
    </source>
</evidence>
<keyword evidence="4 6" id="KW-0472">Membrane</keyword>
<keyword evidence="2 6" id="KW-0812">Transmembrane</keyword>
<name>A0A913ZKN2_PATMI</name>
<sequence length="767" mass="84275">MAFSFSAMAFKFFCIVYLSAALALQTTSAEENCYDFDICQTTTPTAPTSAPTTLSMTANETMPPTTDRTTVALLTTNNGTDVNATTVNIMPRSSTPSAPMGHCCKCHSKFCKKCFGPGEKECTQCGVEYIMDESEGKQKCLPCNTACYNACIHMADICGCMHSQRNCQFCPAKNNTQKHGSCREKTLLEILTIGGVVGIGCGVVLIVVVIVVLCCHFCRKRPPKPVKKDYRSPDTFVQLEPRRPFADLKASDEEHNVAFENQQNVDDDVYGNVDNHGNIMMYDRPEHEERSPSRIAPAPPVPVDVHSEPDFGDVYENTVVGEPAARPPMPPPKPSPEVPSDFGGMYGNTEIPSVGAAKFQLKKITDEEPKLPPLPQKLVQEPPQPPSVPTRPWDFAPNRDDLPTRPISPPQRSDSEQEDLPMRAPPPPPTKFSSLRTDVMPPRMALPTPSTKSASLPPHPVLGPTFQGAPVPLPKTPIKKQKKKPLTPKKIVRQIDDDSIREDVEIGPAPARPDEDYGGDYEVTIPQPQQDFGMTYEVVQPSAAASIPQQDYGMSYELVEPPPAPPPKDYGDTYEPVEAPEAEQDYDGEDYGGNYEFVSAPPPQKPRVDISQRKPMALPSPTKPHAPPTKRKPSRGEVYVDPDRPNQKGWGQAAQNNNSETSAEPDFGGEYRNLESPADAGRTHKPTTRPPPALPKKQPIAAKPESVYQQALQLSDDDAPARLFQEEEDSIYQNKDCVGPASRYRNVAQKPTDSSVISGSYIKMQRK</sequence>
<feature type="compositionally biased region" description="Acidic residues" evidence="5">
    <location>
        <begin position="578"/>
        <end position="590"/>
    </location>
</feature>
<comment type="subcellular location">
    <subcellularLocation>
        <location evidence="1">Membrane</location>
        <topology evidence="1">Single-pass membrane protein</topology>
    </subcellularLocation>
</comment>
<feature type="compositionally biased region" description="Basic and acidic residues" evidence="5">
    <location>
        <begin position="493"/>
        <end position="504"/>
    </location>
</feature>
<dbReference type="RefSeq" id="XP_038051606.1">
    <property type="nucleotide sequence ID" value="XM_038195678.1"/>
</dbReference>
<proteinExistence type="predicted"/>
<dbReference type="PANTHER" id="PTHR15549">
    <property type="entry name" value="PAIRED IMMUNOGLOBULIN-LIKE TYPE 2 RECEPTOR"/>
    <property type="match status" value="1"/>
</dbReference>
<dbReference type="PANTHER" id="PTHR15549:SF30">
    <property type="entry name" value="MID2 DOMAIN-CONTAINING PROTEIN"/>
    <property type="match status" value="1"/>
</dbReference>
<evidence type="ECO:0000256" key="6">
    <source>
        <dbReference type="SAM" id="Phobius"/>
    </source>
</evidence>
<keyword evidence="9" id="KW-1185">Reference proteome</keyword>
<organism evidence="8 9">
    <name type="scientific">Patiria miniata</name>
    <name type="common">Bat star</name>
    <name type="synonym">Asterina miniata</name>
    <dbReference type="NCBI Taxonomy" id="46514"/>
    <lineage>
        <taxon>Eukaryota</taxon>
        <taxon>Metazoa</taxon>
        <taxon>Echinodermata</taxon>
        <taxon>Eleutherozoa</taxon>
        <taxon>Asterozoa</taxon>
        <taxon>Asteroidea</taxon>
        <taxon>Valvatacea</taxon>
        <taxon>Valvatida</taxon>
        <taxon>Asterinidae</taxon>
        <taxon>Patiria</taxon>
    </lineage>
</organism>
<feature type="compositionally biased region" description="Pro residues" evidence="5">
    <location>
        <begin position="325"/>
        <end position="337"/>
    </location>
</feature>
<protein>
    <submittedName>
        <fullName evidence="8">Uncharacterized protein</fullName>
    </submittedName>
</protein>
<accession>A0A913ZKN2</accession>
<feature type="transmembrane region" description="Helical" evidence="6">
    <location>
        <begin position="190"/>
        <end position="218"/>
    </location>
</feature>
<reference evidence="8" key="1">
    <citation type="submission" date="2022-11" db="UniProtKB">
        <authorList>
            <consortium name="EnsemblMetazoa"/>
        </authorList>
    </citation>
    <scope>IDENTIFICATION</scope>
</reference>
<feature type="region of interest" description="Disordered" evidence="5">
    <location>
        <begin position="321"/>
        <end position="526"/>
    </location>
</feature>
<dbReference type="OrthoDB" id="10648730at2759"/>
<feature type="compositionally biased region" description="Basic residues" evidence="5">
    <location>
        <begin position="477"/>
        <end position="492"/>
    </location>
</feature>
<dbReference type="AlphaFoldDB" id="A0A913ZKN2"/>
<feature type="compositionally biased region" description="Polar residues" evidence="5">
    <location>
        <begin position="653"/>
        <end position="662"/>
    </location>
</feature>